<dbReference type="EMBL" id="JAGINW010000001">
    <property type="protein sequence ID" value="MBP2325513.1"/>
    <property type="molecule type" value="Genomic_DNA"/>
</dbReference>
<gene>
    <name evidence="2" type="ORF">JOF56_005898</name>
</gene>
<evidence type="ECO:0008006" key="4">
    <source>
        <dbReference type="Google" id="ProtNLM"/>
    </source>
</evidence>
<reference evidence="2 3" key="1">
    <citation type="submission" date="2021-03" db="EMBL/GenBank/DDBJ databases">
        <title>Sequencing the genomes of 1000 actinobacteria strains.</title>
        <authorList>
            <person name="Klenk H.-P."/>
        </authorList>
    </citation>
    <scope>NUCLEOTIDE SEQUENCE [LARGE SCALE GENOMIC DNA]</scope>
    <source>
        <strain evidence="2 3">DSM 46670</strain>
    </source>
</reference>
<feature type="transmembrane region" description="Helical" evidence="1">
    <location>
        <begin position="40"/>
        <end position="60"/>
    </location>
</feature>
<dbReference type="Proteomes" id="UP001519332">
    <property type="component" value="Unassembled WGS sequence"/>
</dbReference>
<keyword evidence="1" id="KW-0472">Membrane</keyword>
<sequence length="224" mass="24123">MADLRTELETYASADEPPMRMTFDEVFTAARRKRQRHRSLTIAGGVAVLAAAAVAVPVVFTTAATPPPPIGPAAPPSLGSGCPPPAEKEAQLRCVFDKFLAKETPGTPWQKTKTKILGPTRGAYAVTDRNDYVQLNIVTRDSDPKDTCKTMSTRGPCEQRVGPHGETVLVFDHDPGKPGSPHMTVRVQSGRSEVTMDLGGPTPTKRILDANQMIRLATTPELLP</sequence>
<comment type="caution">
    <text evidence="2">The sequence shown here is derived from an EMBL/GenBank/DDBJ whole genome shotgun (WGS) entry which is preliminary data.</text>
</comment>
<organism evidence="2 3">
    <name type="scientific">Kibdelosporangium banguiense</name>
    <dbReference type="NCBI Taxonomy" id="1365924"/>
    <lineage>
        <taxon>Bacteria</taxon>
        <taxon>Bacillati</taxon>
        <taxon>Actinomycetota</taxon>
        <taxon>Actinomycetes</taxon>
        <taxon>Pseudonocardiales</taxon>
        <taxon>Pseudonocardiaceae</taxon>
        <taxon>Kibdelosporangium</taxon>
    </lineage>
</organism>
<evidence type="ECO:0000313" key="2">
    <source>
        <dbReference type="EMBL" id="MBP2325513.1"/>
    </source>
</evidence>
<protein>
    <recommendedName>
        <fullName evidence="4">DUF3558 domain-containing protein</fullName>
    </recommendedName>
</protein>
<evidence type="ECO:0000313" key="3">
    <source>
        <dbReference type="Proteomes" id="UP001519332"/>
    </source>
</evidence>
<proteinExistence type="predicted"/>
<keyword evidence="1" id="KW-0812">Transmembrane</keyword>
<keyword evidence="3" id="KW-1185">Reference proteome</keyword>
<dbReference type="RefSeq" id="WP_209642704.1">
    <property type="nucleotide sequence ID" value="NZ_JAGINW010000001.1"/>
</dbReference>
<name>A0ABS4TM73_9PSEU</name>
<accession>A0ABS4TM73</accession>
<evidence type="ECO:0000256" key="1">
    <source>
        <dbReference type="SAM" id="Phobius"/>
    </source>
</evidence>
<keyword evidence="1" id="KW-1133">Transmembrane helix</keyword>